<evidence type="ECO:0000256" key="11">
    <source>
        <dbReference type="PROSITE-ProRule" id="PRU00278"/>
    </source>
</evidence>
<dbReference type="STRING" id="1642646.ING2E5A_2481"/>
<dbReference type="Gene3D" id="1.10.4030.10">
    <property type="entry name" value="Porin chaperone SurA, peptide-binding domain"/>
    <property type="match status" value="1"/>
</dbReference>
<dbReference type="Pfam" id="PF13145">
    <property type="entry name" value="Rotamase_2"/>
    <property type="match status" value="1"/>
</dbReference>
<dbReference type="InterPro" id="IPR027304">
    <property type="entry name" value="Trigger_fact/SurA_dom_sf"/>
</dbReference>
<evidence type="ECO:0000256" key="2">
    <source>
        <dbReference type="ARBA" id="ARBA00022475"/>
    </source>
</evidence>
<evidence type="ECO:0000256" key="6">
    <source>
        <dbReference type="ARBA" id="ARBA00023136"/>
    </source>
</evidence>
<evidence type="ECO:0000313" key="14">
    <source>
        <dbReference type="EMBL" id="SCM59278.1"/>
    </source>
</evidence>
<dbReference type="GO" id="GO:0003755">
    <property type="term" value="F:peptidyl-prolyl cis-trans isomerase activity"/>
    <property type="evidence" value="ECO:0007669"/>
    <property type="project" value="UniProtKB-KW"/>
</dbReference>
<proteinExistence type="inferred from homology"/>
<evidence type="ECO:0000256" key="10">
    <source>
        <dbReference type="ARBA" id="ARBA00042775"/>
    </source>
</evidence>
<dbReference type="PROSITE" id="PS50198">
    <property type="entry name" value="PPIC_PPIASE_2"/>
    <property type="match status" value="1"/>
</dbReference>
<keyword evidence="15" id="KW-1185">Reference proteome</keyword>
<evidence type="ECO:0000256" key="12">
    <source>
        <dbReference type="SAM" id="Phobius"/>
    </source>
</evidence>
<dbReference type="EMBL" id="LT608328">
    <property type="protein sequence ID" value="SCM59278.1"/>
    <property type="molecule type" value="Genomic_DNA"/>
</dbReference>
<accession>A0A1G4G9V8</accession>
<dbReference type="InterPro" id="IPR046357">
    <property type="entry name" value="PPIase_dom_sf"/>
</dbReference>
<reference evidence="14 15" key="1">
    <citation type="submission" date="2016-08" db="EMBL/GenBank/DDBJ databases">
        <authorList>
            <person name="Seilhamer J.J."/>
        </authorList>
    </citation>
    <scope>NUCLEOTIDE SEQUENCE [LARGE SCALE GENOMIC DNA]</scope>
    <source>
        <strain evidence="14">ING2-E5A</strain>
    </source>
</reference>
<keyword evidence="2" id="KW-1003">Cell membrane</keyword>
<dbReference type="KEGG" id="pmuc:ING2E5A_2481"/>
<dbReference type="AlphaFoldDB" id="A0A1G4G9V8"/>
<comment type="subcellular location">
    <subcellularLocation>
        <location evidence="1">Cell inner membrane</location>
        <topology evidence="1">Single-pass type II membrane protein</topology>
        <orientation evidence="1">Periplasmic side</orientation>
    </subcellularLocation>
</comment>
<dbReference type="SUPFAM" id="SSF54534">
    <property type="entry name" value="FKBP-like"/>
    <property type="match status" value="1"/>
</dbReference>
<gene>
    <name evidence="14" type="ORF">ING2E5A_2481</name>
</gene>
<dbReference type="PANTHER" id="PTHR47529">
    <property type="entry name" value="PEPTIDYL-PROLYL CIS-TRANS ISOMERASE D"/>
    <property type="match status" value="1"/>
</dbReference>
<keyword evidence="6 12" id="KW-0472">Membrane</keyword>
<name>A0A1G4G9V8_9BACT</name>
<evidence type="ECO:0000256" key="8">
    <source>
        <dbReference type="ARBA" id="ARBA00038408"/>
    </source>
</evidence>
<keyword evidence="11 14" id="KW-0413">Isomerase</keyword>
<dbReference type="SUPFAM" id="SSF109998">
    <property type="entry name" value="Triger factor/SurA peptide-binding domain-like"/>
    <property type="match status" value="1"/>
</dbReference>
<evidence type="ECO:0000259" key="13">
    <source>
        <dbReference type="PROSITE" id="PS50198"/>
    </source>
</evidence>
<dbReference type="RefSeq" id="WP_071137594.1">
    <property type="nucleotide sequence ID" value="NZ_JAQVII010000001.1"/>
</dbReference>
<dbReference type="PANTHER" id="PTHR47529:SF1">
    <property type="entry name" value="PERIPLASMIC CHAPERONE PPID"/>
    <property type="match status" value="1"/>
</dbReference>
<evidence type="ECO:0000313" key="15">
    <source>
        <dbReference type="Proteomes" id="UP000178485"/>
    </source>
</evidence>
<dbReference type="GO" id="GO:0005886">
    <property type="term" value="C:plasma membrane"/>
    <property type="evidence" value="ECO:0007669"/>
    <property type="project" value="UniProtKB-SubCell"/>
</dbReference>
<keyword evidence="7" id="KW-0143">Chaperone</keyword>
<dbReference type="InterPro" id="IPR052029">
    <property type="entry name" value="PpiD_chaperone"/>
</dbReference>
<comment type="similarity">
    <text evidence="8">Belongs to the PpiD chaperone family.</text>
</comment>
<evidence type="ECO:0000256" key="1">
    <source>
        <dbReference type="ARBA" id="ARBA00004382"/>
    </source>
</evidence>
<feature type="domain" description="PpiC" evidence="13">
    <location>
        <begin position="357"/>
        <end position="438"/>
    </location>
</feature>
<keyword evidence="4 12" id="KW-0812">Transmembrane</keyword>
<dbReference type="Proteomes" id="UP000178485">
    <property type="component" value="Chromosome i"/>
</dbReference>
<dbReference type="Gene3D" id="3.10.50.40">
    <property type="match status" value="1"/>
</dbReference>
<keyword evidence="3" id="KW-0997">Cell inner membrane</keyword>
<feature type="transmembrane region" description="Helical" evidence="12">
    <location>
        <begin position="12"/>
        <end position="31"/>
    </location>
</feature>
<keyword evidence="11" id="KW-0697">Rotamase</keyword>
<evidence type="ECO:0000256" key="3">
    <source>
        <dbReference type="ARBA" id="ARBA00022519"/>
    </source>
</evidence>
<dbReference type="Pfam" id="PF13623">
    <property type="entry name" value="SurA_N_2"/>
    <property type="match status" value="1"/>
</dbReference>
<evidence type="ECO:0000256" key="9">
    <source>
        <dbReference type="ARBA" id="ARBA00040743"/>
    </source>
</evidence>
<evidence type="ECO:0000256" key="4">
    <source>
        <dbReference type="ARBA" id="ARBA00022692"/>
    </source>
</evidence>
<dbReference type="InterPro" id="IPR000297">
    <property type="entry name" value="PPIase_PpiC"/>
</dbReference>
<organism evidence="14 15">
    <name type="scientific">Petrimonas mucosa</name>
    <dbReference type="NCBI Taxonomy" id="1642646"/>
    <lineage>
        <taxon>Bacteria</taxon>
        <taxon>Pseudomonadati</taxon>
        <taxon>Bacteroidota</taxon>
        <taxon>Bacteroidia</taxon>
        <taxon>Bacteroidales</taxon>
        <taxon>Dysgonomonadaceae</taxon>
        <taxon>Petrimonas</taxon>
    </lineage>
</organism>
<evidence type="ECO:0000256" key="7">
    <source>
        <dbReference type="ARBA" id="ARBA00023186"/>
    </source>
</evidence>
<keyword evidence="5 12" id="KW-1133">Transmembrane helix</keyword>
<evidence type="ECO:0000256" key="5">
    <source>
        <dbReference type="ARBA" id="ARBA00022989"/>
    </source>
</evidence>
<sequence length="711" mass="79094">MATLQKIRDKGVLLVAIIGIALLAFILGDLLTSGNTLFAKSRDKAFVVNGQVISTKEYADRITEWENFQKMISGQTSLDENMSQQIREAVYDQMVRERMLDNEAAKLGLAVSKAEINDLVHGETISPLLQQLPFFVDPQTGRFDRDGLVQFLATVNSPVGSLLPEERAVVEQYRSMWLFIENMIKYQRLQEKYTSLLTNAVMVNDVEAKTTFELSQQNADMAYVMKSYFSLPDSTVTVSDKEVKSFYEKNKNLFRLDVPMAKISYFTKEIVPSDADFAEVEAQANEAYQKLLEATNPAPVVADYSDVPFRDVYLAANSLTEGQKSFVESATVSDIKGPVREGNSYTIYKLLDKTVAPDSVRLRMMAVPDASLAGQDSIITHFVDSVFNEIQGGKSFAEVANSLNPQSNGGDVGWAREIDLVQVSAEVVKAAFSAPVGKAFKVKVPGQQLILQVEERTAPVQKYKIATIVMPVVVSEKTSNNVDNELNQFVSDPEVGKKFNELATEKGYFVMPDTRVSANDFSLMQIPGSRQVVTWAVNEKKPGTVRKFDMTNMRIVARLDHVYPAGVAPLQEVASGIRTRLINDKKAEKIIADLTAKNLTTLEDYAEEMQTTVDTVKFVNFTTRNISGLGFEPVLNALSAFAPLNTVSSPVKGNMGVYVVNVTDRTQGVETFDSQAQKNLMQSNNAYMLQIQSMEILKNKLKVEDNRYVFF</sequence>
<protein>
    <recommendedName>
        <fullName evidence="9">Periplasmic chaperone PpiD</fullName>
    </recommendedName>
    <alternativeName>
        <fullName evidence="10">Periplasmic folding chaperone</fullName>
    </alternativeName>
</protein>